<dbReference type="Proteomes" id="UP000189739">
    <property type="component" value="Unassembled WGS sequence"/>
</dbReference>
<accession>A0A1S9PFZ7</accession>
<reference evidence="1 2" key="1">
    <citation type="submission" date="2016-07" db="EMBL/GenBank/DDBJ databases">
        <title>Genomic analysis of zinc-resistant bacterium Mucilaginibacter pedocola TBZ30.</title>
        <authorList>
            <person name="Huang J."/>
            <person name="Tang J."/>
        </authorList>
    </citation>
    <scope>NUCLEOTIDE SEQUENCE [LARGE SCALE GENOMIC DNA]</scope>
    <source>
        <strain evidence="1 2">TBZ30</strain>
    </source>
</reference>
<gene>
    <name evidence="1" type="ORF">BC343_06750</name>
</gene>
<keyword evidence="2" id="KW-1185">Reference proteome</keyword>
<comment type="caution">
    <text evidence="1">The sequence shown here is derived from an EMBL/GenBank/DDBJ whole genome shotgun (WGS) entry which is preliminary data.</text>
</comment>
<organism evidence="1 2">
    <name type="scientific">Mucilaginibacter pedocola</name>
    <dbReference type="NCBI Taxonomy" id="1792845"/>
    <lineage>
        <taxon>Bacteria</taxon>
        <taxon>Pseudomonadati</taxon>
        <taxon>Bacteroidota</taxon>
        <taxon>Sphingobacteriia</taxon>
        <taxon>Sphingobacteriales</taxon>
        <taxon>Sphingobacteriaceae</taxon>
        <taxon>Mucilaginibacter</taxon>
    </lineage>
</organism>
<dbReference type="RefSeq" id="WP_078348594.1">
    <property type="nucleotide sequence ID" value="NZ_MBTF01000012.1"/>
</dbReference>
<dbReference type="InterPro" id="IPR027417">
    <property type="entry name" value="P-loop_NTPase"/>
</dbReference>
<proteinExistence type="predicted"/>
<dbReference type="EMBL" id="MBTF01000012">
    <property type="protein sequence ID" value="OOQ59839.1"/>
    <property type="molecule type" value="Genomic_DNA"/>
</dbReference>
<dbReference type="SUPFAM" id="SSF52540">
    <property type="entry name" value="P-loop containing nucleoside triphosphate hydrolases"/>
    <property type="match status" value="1"/>
</dbReference>
<evidence type="ECO:0000313" key="2">
    <source>
        <dbReference type="Proteomes" id="UP000189739"/>
    </source>
</evidence>
<protein>
    <recommendedName>
        <fullName evidence="3">NACHT domain-containing protein</fullName>
    </recommendedName>
</protein>
<evidence type="ECO:0008006" key="3">
    <source>
        <dbReference type="Google" id="ProtNLM"/>
    </source>
</evidence>
<dbReference type="OrthoDB" id="1454257at2"/>
<dbReference type="Gene3D" id="3.40.50.300">
    <property type="entry name" value="P-loop containing nucleotide triphosphate hydrolases"/>
    <property type="match status" value="1"/>
</dbReference>
<evidence type="ECO:0000313" key="1">
    <source>
        <dbReference type="EMBL" id="OOQ59839.1"/>
    </source>
</evidence>
<name>A0A1S9PFZ7_9SPHI</name>
<sequence length="1785" mass="205050">MDIKREASDKIKGITLQKLRALKLAFDTLSLNASAQIHIAIEYAGDIYIYSDTRKLIEENKNYKSKNFSFTSVQILNTLVYFIDYWLKNTVAQSKNVYFNFYSTNAIAKENQTEKIKALGITLPEEPILSLLIGSDDFDDNLISACRALILDEYESQYKGKFNHYSELAAWDKDQWQAFFKQILWNFGMPDHLIVKEELTKAIQEYGRQHQIVIDGKEEFIRAWLRERLEDDQYEQDQTLRFLTNTEIQNIFYKIKNDQIPPSLYAFVDEDYTDLKTKTADFTQDFLYTKYNALSPGNKIPFYLSRLVKRHANEIRINPQHLSVSNLKQVVPVDIITGEIGSLIIPSKPNFLFGEIGSGKSSLISQFVIHQIQDKERVCIFIPVSYLKGRITLDFNPFLLEIERYVNNNILPSIKNFNIQVLLRSQQQATLVIDGLDELGLKDAKQLIGHLHMISSNYKHITVIATGRPLELQHALNFNDWNCLTTLDLTESEICQLLKNEALRNGIPNEVDAEADTQRRLHFLNSRKQLLSIAKTPLIVCLIREYLTESLEDESMGSLMYKILCKRLDWDITDTKISYQHFFEAFPNTFQREKIIGIIASAIADTEKQIIHDARLFELIDEQVGSIANKNVVVSEAILFYKNVFLQESDGTLSFTSQPLFEVAYGVFLAGQMRQPGFHIEVLSNNWRPISFAAAICRLKGLSSQIVSFLRTIIGTLLAYADNIPIAASIISESKNNQLAQHFFQLVVKLDFRPLTLWQEEGNFNTPDSYSPYVLADTINLAGEMGFNWFFEEYLNPRQPAHHGDETLIAHILKNYFTIRAFQLTEHERKVINVIIPYHISAATGWCGEIFSILVLVVPEAFNKSQRYRLIADCVNDRLLYDFSLTILEKGIANGDLPLILEGLEIECTRDHNNKSTAVRLWLEYSQGELNNAILNAAISIAASGDERLFHTLEKRVGRKGLKAYLTFVALNLLKNADDAAIILFEKYEVTDLFIIARALVSQSEWRHYDSPLRRKILDQLLMVDPFKSLSYFLKFTPYKKNKDHVPELYLYYFLKLLPEVVETHESAFLHVVRHLPEYSLLVRYPEIREAFRNLLESHPQYRESLQRAKENLDFRLRFNAGSILLACFPEHSYEELESTIIAADKRLSDSQQWIRFCMKLNYSPEILAKIDRSLSTLPQTARYYALFILYHQNYPLTPSHQQELVDGLLGTGDYFDYDSSFIGSDGLKSVGQDPNFLPLLLKAFHGDNAHRRKAASSQLYYFHLNRISVQEKAAVYLIECQENPRVLFRVDDFEKAPFNETGFIDACTTLAETMKSNSGQLPLLYSAYQLIQNPTEQLALNMLNSLVFDGRSMGTHELDFAYRWLKSICKKKPQIAEPVGNAARELTSYPAVRERLDYNTRIYQLTIIASEFSSVPNDELVNLLQTYGSQDDVICSLLFRIGDPTLSFVGSRSHPDYLNFFATNKTQSLKRYEQSDINKLLVDSDDIPSALMDGILSVLLYQIDYESAGKDVSAKPKTAVLFDSIIDFCRNDAIAFETLLIAGNKIGWPFYRQPANAHLRATVYLIKEIMLENKGTNAPYVDALITTIKDQKEDRLNDIDEYFQELFNLEVSFPVELLEILFKVIIDRPYTLNGNLLHSLLTYISNYISEHDFTHLSSLAEGCIKTLLNQYEKDGHHEEHATMLWMFGLISFHTDKEVRNYSRSAYLIGIESIFIFNSGNKFLNGQNQQMKFNGRDLLIHSLPIYEKIDPKIIHETMEFGIVNGTPEIKSVCKILRAFSATNNK</sequence>